<dbReference type="VEuPathDB" id="TriTrypDB:Lsey_0004_0200"/>
<evidence type="ECO:0000313" key="3">
    <source>
        <dbReference type="EMBL" id="KPI90532.1"/>
    </source>
</evidence>
<evidence type="ECO:0000259" key="2">
    <source>
        <dbReference type="PROSITE" id="PS50086"/>
    </source>
</evidence>
<sequence>MIASATTLGNLYIHPHAEEVELRDGASMAIIFSTTGRCNPVLVYEEGEATDDVAQQPPTVPSPLRGGASATTVSQINSATQRGLNGNAHGGPSHSLARRVAYQCHDMFGFTVTAEEKAAEDFSRRHDEHSESDLERWGYIVDHWKSVDRTKLKRLCRRGIPQTLRRVVWQRLLQSWGAKERHTGHYARLRSQEMASKDLAGVIERDLGRTFPTHRLFADGADGTGQRMLRNVLRAYANYSPAVGYCQGMGFLAATLILQIEDEEDAFWALVGLMEGKQYRMGAVFSPGFPELQSIFSVFDGLMKKKMPSLYTHLHEQHQVPPSFYSTHWFMTVFTYYFNFGLISRIWDMFLCEGWKPVYRIALALMKMEEKRLLRLRSDTELLLALKVIQEAKRPEKLLKVASSVKFKTSTMNKLAAEYQRQATLISGCP</sequence>
<dbReference type="SUPFAM" id="SSF47923">
    <property type="entry name" value="Ypt/Rab-GAP domain of gyp1p"/>
    <property type="match status" value="2"/>
</dbReference>
<protein>
    <submittedName>
        <fullName evidence="3">Putative rab-like GTPase activating protein</fullName>
    </submittedName>
</protein>
<evidence type="ECO:0000313" key="4">
    <source>
        <dbReference type="Proteomes" id="UP000038009"/>
    </source>
</evidence>
<dbReference type="GO" id="GO:0031267">
    <property type="term" value="F:small GTPase binding"/>
    <property type="evidence" value="ECO:0007669"/>
    <property type="project" value="TreeGrafter"/>
</dbReference>
<dbReference type="GO" id="GO:0005096">
    <property type="term" value="F:GTPase activator activity"/>
    <property type="evidence" value="ECO:0007669"/>
    <property type="project" value="TreeGrafter"/>
</dbReference>
<accession>A0A0N1I3T4</accession>
<dbReference type="InterPro" id="IPR035969">
    <property type="entry name" value="Rab-GAP_TBC_sf"/>
</dbReference>
<feature type="region of interest" description="Disordered" evidence="1">
    <location>
        <begin position="49"/>
        <end position="71"/>
    </location>
</feature>
<dbReference type="Gene3D" id="1.10.10.750">
    <property type="entry name" value="Ypt/Rab-GAP domain of gyp1p, domain 1"/>
    <property type="match status" value="1"/>
</dbReference>
<keyword evidence="4" id="KW-1185">Reference proteome</keyword>
<dbReference type="OMA" id="LKAYAIF"/>
<comment type="caution">
    <text evidence="3">The sequence shown here is derived from an EMBL/GenBank/DDBJ whole genome shotgun (WGS) entry which is preliminary data.</text>
</comment>
<dbReference type="Gene3D" id="1.10.8.270">
    <property type="entry name" value="putative rabgap domain of human tbc1 domain family member 14 like domains"/>
    <property type="match status" value="1"/>
</dbReference>
<dbReference type="EMBL" id="LJSK01000004">
    <property type="protein sequence ID" value="KPI90532.1"/>
    <property type="molecule type" value="Genomic_DNA"/>
</dbReference>
<evidence type="ECO:0000256" key="1">
    <source>
        <dbReference type="SAM" id="MobiDB-lite"/>
    </source>
</evidence>
<dbReference type="Gene3D" id="1.10.472.80">
    <property type="entry name" value="Ypt/Rab-GAP domain of gyp1p, domain 3"/>
    <property type="match status" value="1"/>
</dbReference>
<dbReference type="AlphaFoldDB" id="A0A0N1I3T4"/>
<feature type="domain" description="Rab-GAP TBC" evidence="2">
    <location>
        <begin position="159"/>
        <end position="354"/>
    </location>
</feature>
<dbReference type="Pfam" id="PF00566">
    <property type="entry name" value="RabGAP-TBC"/>
    <property type="match status" value="1"/>
</dbReference>
<name>A0A0N1I3T4_LEPSE</name>
<dbReference type="InterPro" id="IPR050302">
    <property type="entry name" value="Rab_GAP_TBC_domain"/>
</dbReference>
<proteinExistence type="predicted"/>
<dbReference type="Proteomes" id="UP000038009">
    <property type="component" value="Unassembled WGS sequence"/>
</dbReference>
<dbReference type="SMART" id="SM00164">
    <property type="entry name" value="TBC"/>
    <property type="match status" value="1"/>
</dbReference>
<dbReference type="InterPro" id="IPR000195">
    <property type="entry name" value="Rab-GAP-TBC_dom"/>
</dbReference>
<reference evidence="3 4" key="1">
    <citation type="journal article" date="2015" name="PLoS Pathog.">
        <title>Leptomonas seymouri: Adaptations to the Dixenous Life Cycle Analyzed by Genome Sequencing, Transcriptome Profiling and Co-infection with Leishmania donovani.</title>
        <authorList>
            <person name="Kraeva N."/>
            <person name="Butenko A."/>
            <person name="Hlavacova J."/>
            <person name="Kostygov A."/>
            <person name="Myskova J."/>
            <person name="Grybchuk D."/>
            <person name="Lestinova T."/>
            <person name="Votypka J."/>
            <person name="Volf P."/>
            <person name="Opperdoes F."/>
            <person name="Flegontov P."/>
            <person name="Lukes J."/>
            <person name="Yurchenko V."/>
        </authorList>
    </citation>
    <scope>NUCLEOTIDE SEQUENCE [LARGE SCALE GENOMIC DNA]</scope>
    <source>
        <strain evidence="3 4">ATCC 30220</strain>
    </source>
</reference>
<dbReference type="PANTHER" id="PTHR47219">
    <property type="entry name" value="RAB GTPASE-ACTIVATING PROTEIN 1-LIKE"/>
    <property type="match status" value="1"/>
</dbReference>
<dbReference type="FunFam" id="1.10.8.270:FF:000016">
    <property type="entry name" value="TBC1 domain family member 2A"/>
    <property type="match status" value="1"/>
</dbReference>
<gene>
    <name evidence="3" type="ORF">ABL78_0292</name>
</gene>
<organism evidence="3 4">
    <name type="scientific">Leptomonas seymouri</name>
    <dbReference type="NCBI Taxonomy" id="5684"/>
    <lineage>
        <taxon>Eukaryota</taxon>
        <taxon>Discoba</taxon>
        <taxon>Euglenozoa</taxon>
        <taxon>Kinetoplastea</taxon>
        <taxon>Metakinetoplastina</taxon>
        <taxon>Trypanosomatida</taxon>
        <taxon>Trypanosomatidae</taxon>
        <taxon>Leishmaniinae</taxon>
        <taxon>Leptomonas</taxon>
    </lineage>
</organism>
<dbReference type="PROSITE" id="PS50086">
    <property type="entry name" value="TBC_RABGAP"/>
    <property type="match status" value="1"/>
</dbReference>
<dbReference type="PANTHER" id="PTHR47219:SF9">
    <property type="entry name" value="GTPASE ACTIVATING PROTEIN AND CENTROSOME-ASSOCIATED, ISOFORM B"/>
    <property type="match status" value="1"/>
</dbReference>
<dbReference type="OrthoDB" id="295078at2759"/>